<evidence type="ECO:0000256" key="1">
    <source>
        <dbReference type="ARBA" id="ARBA00022679"/>
    </source>
</evidence>
<dbReference type="Gene3D" id="3.30.200.20">
    <property type="entry name" value="Phosphorylase Kinase, domain 1"/>
    <property type="match status" value="1"/>
</dbReference>
<comment type="caution">
    <text evidence="8">The sequence shown here is derived from an EMBL/GenBank/DDBJ whole genome shotgun (WGS) entry which is preliminary data.</text>
</comment>
<evidence type="ECO:0000259" key="7">
    <source>
        <dbReference type="PROSITE" id="PS50011"/>
    </source>
</evidence>
<dbReference type="Proteomes" id="UP001237642">
    <property type="component" value="Unassembled WGS sequence"/>
</dbReference>
<sequence>MDKYEVLKNIGAGSYGLTMLMRNKITKELVAVKFIQRDKINENVEREIINHRSLEHPNIVRFMEVLLTPADIVIVMEYAAGGELYDRIITAKRLGEDESRYFFQQLISGVSYCHYMRICHRDLKLANILLDGSSMPILKICDSGFSKSSLFPSAPNSAVGTLAYIPPELIHPHNEYDGKLADVWSCGVTLYFMLVGKYPFSDQEDPANWSQIMQRILGVQYKIPDSVDISEDCRHLLSRIFVAPASRRITIEEIKNHPWFLKNLPWKESEAAPRIYCRKEISAISPQSVESIMEIVGEASQPTMNSFPVFSSVGGFIRTKAENDNDKEQILKKDYQDRQAEEKLVSPELYTSHARKRSRDTSEGRPGFMNPASMEIAIRYANILDLNQNYFIQHGNYEHMIKLMEWWIHASVPEDYKPKKNRCIGLFRVPATQLLIDLAAGYYSEGSESSSSAATGRADPSSIPDIVFVQVVRQVLQNAQDNLPMYSTPPSYERVTTLARTALQNVDSRSQSTFTFSSDIIGEVIILVGNILADIFEKYEARTQKLQVSALANEDLEDDTADMDEDTDDTGNVPRMLIRSIHNGNGIKDRWIHDFGDEF</sequence>
<organism evidence="8 9">
    <name type="scientific">Heracleum sosnowskyi</name>
    <dbReference type="NCBI Taxonomy" id="360622"/>
    <lineage>
        <taxon>Eukaryota</taxon>
        <taxon>Viridiplantae</taxon>
        <taxon>Streptophyta</taxon>
        <taxon>Embryophyta</taxon>
        <taxon>Tracheophyta</taxon>
        <taxon>Spermatophyta</taxon>
        <taxon>Magnoliopsida</taxon>
        <taxon>eudicotyledons</taxon>
        <taxon>Gunneridae</taxon>
        <taxon>Pentapetalae</taxon>
        <taxon>asterids</taxon>
        <taxon>campanulids</taxon>
        <taxon>Apiales</taxon>
        <taxon>Apiaceae</taxon>
        <taxon>Apioideae</taxon>
        <taxon>apioid superclade</taxon>
        <taxon>Tordylieae</taxon>
        <taxon>Tordyliinae</taxon>
        <taxon>Heracleum</taxon>
    </lineage>
</organism>
<dbReference type="GO" id="GO:0005737">
    <property type="term" value="C:cytoplasm"/>
    <property type="evidence" value="ECO:0007669"/>
    <property type="project" value="TreeGrafter"/>
</dbReference>
<dbReference type="AlphaFoldDB" id="A0AAD8M0H5"/>
<dbReference type="SUPFAM" id="SSF56112">
    <property type="entry name" value="Protein kinase-like (PK-like)"/>
    <property type="match status" value="1"/>
</dbReference>
<evidence type="ECO:0000313" key="8">
    <source>
        <dbReference type="EMBL" id="KAK1355053.1"/>
    </source>
</evidence>
<dbReference type="InterPro" id="IPR008271">
    <property type="entry name" value="Ser/Thr_kinase_AS"/>
</dbReference>
<dbReference type="PROSITE" id="PS00107">
    <property type="entry name" value="PROTEIN_KINASE_ATP"/>
    <property type="match status" value="1"/>
</dbReference>
<evidence type="ECO:0000256" key="4">
    <source>
        <dbReference type="ARBA" id="ARBA00022840"/>
    </source>
</evidence>
<dbReference type="GO" id="GO:0035556">
    <property type="term" value="P:intracellular signal transduction"/>
    <property type="evidence" value="ECO:0007669"/>
    <property type="project" value="TreeGrafter"/>
</dbReference>
<dbReference type="FunFam" id="1.10.510.10:FF:000132">
    <property type="entry name" value="Serine/threonine-protein kinase SRK2A"/>
    <property type="match status" value="1"/>
</dbReference>
<dbReference type="GO" id="GO:0004674">
    <property type="term" value="F:protein serine/threonine kinase activity"/>
    <property type="evidence" value="ECO:0007669"/>
    <property type="project" value="TreeGrafter"/>
</dbReference>
<keyword evidence="3" id="KW-0418">Kinase</keyword>
<name>A0AAD8M0H5_9APIA</name>
<proteinExistence type="predicted"/>
<evidence type="ECO:0000256" key="6">
    <source>
        <dbReference type="SAM" id="MobiDB-lite"/>
    </source>
</evidence>
<reference evidence="8" key="1">
    <citation type="submission" date="2023-02" db="EMBL/GenBank/DDBJ databases">
        <title>Genome of toxic invasive species Heracleum sosnowskyi carries increased number of genes despite the absence of recent whole-genome duplications.</title>
        <authorList>
            <person name="Schelkunov M."/>
            <person name="Shtratnikova V."/>
            <person name="Makarenko M."/>
            <person name="Klepikova A."/>
            <person name="Omelchenko D."/>
            <person name="Novikova G."/>
            <person name="Obukhova E."/>
            <person name="Bogdanov V."/>
            <person name="Penin A."/>
            <person name="Logacheva M."/>
        </authorList>
    </citation>
    <scope>NUCLEOTIDE SEQUENCE</scope>
    <source>
        <strain evidence="8">Hsosn_3</strain>
        <tissue evidence="8">Leaf</tissue>
    </source>
</reference>
<dbReference type="PROSITE" id="PS50011">
    <property type="entry name" value="PROTEIN_KINASE_DOM"/>
    <property type="match status" value="1"/>
</dbReference>
<dbReference type="InterPro" id="IPR017441">
    <property type="entry name" value="Protein_kinase_ATP_BS"/>
</dbReference>
<dbReference type="PANTHER" id="PTHR24346">
    <property type="entry name" value="MAP/MICROTUBULE AFFINITY-REGULATING KINASE"/>
    <property type="match status" value="1"/>
</dbReference>
<evidence type="ECO:0000256" key="5">
    <source>
        <dbReference type="PROSITE-ProRule" id="PRU10141"/>
    </source>
</evidence>
<reference evidence="8" key="2">
    <citation type="submission" date="2023-05" db="EMBL/GenBank/DDBJ databases">
        <authorList>
            <person name="Schelkunov M.I."/>
        </authorList>
    </citation>
    <scope>NUCLEOTIDE SEQUENCE</scope>
    <source>
        <strain evidence="8">Hsosn_3</strain>
        <tissue evidence="8">Leaf</tissue>
    </source>
</reference>
<evidence type="ECO:0000313" key="9">
    <source>
        <dbReference type="Proteomes" id="UP001237642"/>
    </source>
</evidence>
<feature type="binding site" evidence="5">
    <location>
        <position position="33"/>
    </location>
    <ligand>
        <name>ATP</name>
        <dbReference type="ChEBI" id="CHEBI:30616"/>
    </ligand>
</feature>
<dbReference type="PROSITE" id="PS00108">
    <property type="entry name" value="PROTEIN_KINASE_ST"/>
    <property type="match status" value="1"/>
</dbReference>
<dbReference type="EMBL" id="JAUIZM010000011">
    <property type="protein sequence ID" value="KAK1355053.1"/>
    <property type="molecule type" value="Genomic_DNA"/>
</dbReference>
<dbReference type="PANTHER" id="PTHR24346:SF92">
    <property type="entry name" value="SNF1-RELATED PROTEIN KINASE 2.6"/>
    <property type="match status" value="1"/>
</dbReference>
<evidence type="ECO:0000256" key="3">
    <source>
        <dbReference type="ARBA" id="ARBA00022777"/>
    </source>
</evidence>
<feature type="region of interest" description="Disordered" evidence="6">
    <location>
        <begin position="346"/>
        <end position="368"/>
    </location>
</feature>
<keyword evidence="1" id="KW-0808">Transferase</keyword>
<feature type="domain" description="Protein kinase" evidence="7">
    <location>
        <begin position="4"/>
        <end position="260"/>
    </location>
</feature>
<dbReference type="InterPro" id="IPR000719">
    <property type="entry name" value="Prot_kinase_dom"/>
</dbReference>
<dbReference type="GO" id="GO:0005524">
    <property type="term" value="F:ATP binding"/>
    <property type="evidence" value="ECO:0007669"/>
    <property type="project" value="UniProtKB-UniRule"/>
</dbReference>
<evidence type="ECO:0000256" key="2">
    <source>
        <dbReference type="ARBA" id="ARBA00022741"/>
    </source>
</evidence>
<dbReference type="InterPro" id="IPR011009">
    <property type="entry name" value="Kinase-like_dom_sf"/>
</dbReference>
<gene>
    <name evidence="8" type="ORF">POM88_048309</name>
</gene>
<dbReference type="Gene3D" id="1.10.510.10">
    <property type="entry name" value="Transferase(Phosphotransferase) domain 1"/>
    <property type="match status" value="1"/>
</dbReference>
<dbReference type="Pfam" id="PF00069">
    <property type="entry name" value="Pkinase"/>
    <property type="match status" value="1"/>
</dbReference>
<dbReference type="SMART" id="SM00220">
    <property type="entry name" value="S_TKc"/>
    <property type="match status" value="1"/>
</dbReference>
<keyword evidence="2 5" id="KW-0547">Nucleotide-binding</keyword>
<accession>A0AAD8M0H5</accession>
<protein>
    <recommendedName>
        <fullName evidence="7">Protein kinase domain-containing protein</fullName>
    </recommendedName>
</protein>
<keyword evidence="4 5" id="KW-0067">ATP-binding</keyword>
<keyword evidence="9" id="KW-1185">Reference proteome</keyword>